<dbReference type="InterPro" id="IPR002073">
    <property type="entry name" value="PDEase_catalytic_dom"/>
</dbReference>
<feature type="region of interest" description="Disordered" evidence="3">
    <location>
        <begin position="108"/>
        <end position="127"/>
    </location>
</feature>
<dbReference type="STRING" id="307972.A0A2G8JYU6"/>
<keyword evidence="2" id="KW-0378">Hydrolase</keyword>
<dbReference type="EMBL" id="MRZV01001073">
    <property type="protein sequence ID" value="PIK40910.1"/>
    <property type="molecule type" value="Genomic_DNA"/>
</dbReference>
<feature type="domain" description="PDEase" evidence="4">
    <location>
        <begin position="1"/>
        <end position="86"/>
    </location>
</feature>
<evidence type="ECO:0000256" key="2">
    <source>
        <dbReference type="ARBA" id="ARBA00022801"/>
    </source>
</evidence>
<dbReference type="Gene3D" id="1.10.1300.10">
    <property type="entry name" value="3'5'-cyclic nucleotide phosphodiesterase, catalytic domain"/>
    <property type="match status" value="1"/>
</dbReference>
<name>A0A2G8JYU6_STIJA</name>
<dbReference type="SUPFAM" id="SSF109604">
    <property type="entry name" value="HD-domain/PDEase-like"/>
    <property type="match status" value="1"/>
</dbReference>
<dbReference type="GO" id="GO:0004114">
    <property type="term" value="F:3',5'-cyclic-nucleotide phosphodiesterase activity"/>
    <property type="evidence" value="ECO:0007669"/>
    <property type="project" value="InterPro"/>
</dbReference>
<evidence type="ECO:0000259" key="4">
    <source>
        <dbReference type="PROSITE" id="PS51845"/>
    </source>
</evidence>
<dbReference type="OrthoDB" id="295473at2759"/>
<dbReference type="AlphaFoldDB" id="A0A2G8JYU6"/>
<proteinExistence type="predicted"/>
<dbReference type="PROSITE" id="PS51845">
    <property type="entry name" value="PDEASE_I_2"/>
    <property type="match status" value="1"/>
</dbReference>
<keyword evidence="1" id="KW-0479">Metal-binding</keyword>
<comment type="caution">
    <text evidence="5">The sequence shown here is derived from an EMBL/GenBank/DDBJ whole genome shotgun (WGS) entry which is preliminary data.</text>
</comment>
<organism evidence="5 6">
    <name type="scientific">Stichopus japonicus</name>
    <name type="common">Sea cucumber</name>
    <dbReference type="NCBI Taxonomy" id="307972"/>
    <lineage>
        <taxon>Eukaryota</taxon>
        <taxon>Metazoa</taxon>
        <taxon>Echinodermata</taxon>
        <taxon>Eleutherozoa</taxon>
        <taxon>Echinozoa</taxon>
        <taxon>Holothuroidea</taxon>
        <taxon>Aspidochirotacea</taxon>
        <taxon>Aspidochirotida</taxon>
        <taxon>Stichopodidae</taxon>
        <taxon>Apostichopus</taxon>
    </lineage>
</organism>
<sequence>MTTKKIAELIYREFFTQGDLEKAMGLETPEMFDREKAFIPELQINFLEHIAQPVFLILHDIFPKARPLVEAVQCNKSMWTKLKSESLERRLSSTNSLDFFHVRFTAEPSQERLSEESDTDSNQNRNG</sequence>
<dbReference type="PANTHER" id="PTHR11347">
    <property type="entry name" value="CYCLIC NUCLEOTIDE PHOSPHODIESTERASE"/>
    <property type="match status" value="1"/>
</dbReference>
<dbReference type="GO" id="GO:0007165">
    <property type="term" value="P:signal transduction"/>
    <property type="evidence" value="ECO:0007669"/>
    <property type="project" value="InterPro"/>
</dbReference>
<protein>
    <submittedName>
        <fullName evidence="5">Putative cGMP-dependent 3',5'-cyclic phosphodiesterase</fullName>
    </submittedName>
</protein>
<dbReference type="Pfam" id="PF00233">
    <property type="entry name" value="PDEase_I"/>
    <property type="match status" value="1"/>
</dbReference>
<evidence type="ECO:0000256" key="3">
    <source>
        <dbReference type="SAM" id="MobiDB-lite"/>
    </source>
</evidence>
<dbReference type="Proteomes" id="UP000230750">
    <property type="component" value="Unassembled WGS sequence"/>
</dbReference>
<accession>A0A2G8JYU6</accession>
<evidence type="ECO:0000313" key="5">
    <source>
        <dbReference type="EMBL" id="PIK40910.1"/>
    </source>
</evidence>
<reference evidence="5 6" key="1">
    <citation type="journal article" date="2017" name="PLoS Biol.">
        <title>The sea cucumber genome provides insights into morphological evolution and visceral regeneration.</title>
        <authorList>
            <person name="Zhang X."/>
            <person name="Sun L."/>
            <person name="Yuan J."/>
            <person name="Sun Y."/>
            <person name="Gao Y."/>
            <person name="Zhang L."/>
            <person name="Li S."/>
            <person name="Dai H."/>
            <person name="Hamel J.F."/>
            <person name="Liu C."/>
            <person name="Yu Y."/>
            <person name="Liu S."/>
            <person name="Lin W."/>
            <person name="Guo K."/>
            <person name="Jin S."/>
            <person name="Xu P."/>
            <person name="Storey K.B."/>
            <person name="Huan P."/>
            <person name="Zhang T."/>
            <person name="Zhou Y."/>
            <person name="Zhang J."/>
            <person name="Lin C."/>
            <person name="Li X."/>
            <person name="Xing L."/>
            <person name="Huo D."/>
            <person name="Sun M."/>
            <person name="Wang L."/>
            <person name="Mercier A."/>
            <person name="Li F."/>
            <person name="Yang H."/>
            <person name="Xiang J."/>
        </authorList>
    </citation>
    <scope>NUCLEOTIDE SEQUENCE [LARGE SCALE GENOMIC DNA]</scope>
    <source>
        <strain evidence="5">Shaxun</strain>
        <tissue evidence="5">Muscle</tissue>
    </source>
</reference>
<dbReference type="GO" id="GO:0046872">
    <property type="term" value="F:metal ion binding"/>
    <property type="evidence" value="ECO:0007669"/>
    <property type="project" value="UniProtKB-KW"/>
</dbReference>
<evidence type="ECO:0000256" key="1">
    <source>
        <dbReference type="ARBA" id="ARBA00022723"/>
    </source>
</evidence>
<evidence type="ECO:0000313" key="6">
    <source>
        <dbReference type="Proteomes" id="UP000230750"/>
    </source>
</evidence>
<gene>
    <name evidence="5" type="ORF">BSL78_22242</name>
</gene>
<keyword evidence="6" id="KW-1185">Reference proteome</keyword>
<dbReference type="InterPro" id="IPR036971">
    <property type="entry name" value="PDEase_catalytic_dom_sf"/>
</dbReference>